<dbReference type="InterPro" id="IPR004360">
    <property type="entry name" value="Glyas_Fos-R_dOase_dom"/>
</dbReference>
<dbReference type="Proteomes" id="UP000177737">
    <property type="component" value="Unassembled WGS sequence"/>
</dbReference>
<dbReference type="EMBL" id="MGFN01000021">
    <property type="protein sequence ID" value="OGM06658.1"/>
    <property type="molecule type" value="Genomic_DNA"/>
</dbReference>
<gene>
    <name evidence="2" type="ORF">A2129_02180</name>
</gene>
<dbReference type="Gene3D" id="3.10.180.10">
    <property type="entry name" value="2,3-Dihydroxybiphenyl 1,2-Dioxygenase, domain 1"/>
    <property type="match status" value="1"/>
</dbReference>
<dbReference type="SUPFAM" id="SSF54593">
    <property type="entry name" value="Glyoxalase/Bleomycin resistance protein/Dihydroxybiphenyl dioxygenase"/>
    <property type="match status" value="1"/>
</dbReference>
<evidence type="ECO:0000313" key="2">
    <source>
        <dbReference type="EMBL" id="OGM06658.1"/>
    </source>
</evidence>
<organism evidence="2 3">
    <name type="scientific">Candidatus Woesebacteria bacterium GWC1_42_13</name>
    <dbReference type="NCBI Taxonomy" id="1802475"/>
    <lineage>
        <taxon>Bacteria</taxon>
        <taxon>Candidatus Woeseibacteriota</taxon>
    </lineage>
</organism>
<protein>
    <recommendedName>
        <fullName evidence="1">VOC domain-containing protein</fullName>
    </recommendedName>
</protein>
<sequence length="125" mass="14389">MIKGIESVNVFSQNAKRLADFYKNKVGLKVTMEAEMGKRARIFGFEFGKSSDLYIVDSDMIKGAHKGSRRIFINFEVDQIKKEVARLKKAKVKLIQDTYHLEGYGWIATFEDLDGNYFQLVQVRA</sequence>
<evidence type="ECO:0000259" key="1">
    <source>
        <dbReference type="PROSITE" id="PS51819"/>
    </source>
</evidence>
<dbReference type="PROSITE" id="PS51819">
    <property type="entry name" value="VOC"/>
    <property type="match status" value="1"/>
</dbReference>
<accession>A0A1F7WWW1</accession>
<comment type="caution">
    <text evidence="2">The sequence shown here is derived from an EMBL/GenBank/DDBJ whole genome shotgun (WGS) entry which is preliminary data.</text>
</comment>
<dbReference type="PANTHER" id="PTHR36437">
    <property type="entry name" value="GLYOXALASE/BLEOMYCIN RESISTANCE PROTEIN/DIOXYGENASE"/>
    <property type="match status" value="1"/>
</dbReference>
<dbReference type="InterPro" id="IPR029068">
    <property type="entry name" value="Glyas_Bleomycin-R_OHBP_Dase"/>
</dbReference>
<name>A0A1F7WWW1_9BACT</name>
<evidence type="ECO:0000313" key="3">
    <source>
        <dbReference type="Proteomes" id="UP000177737"/>
    </source>
</evidence>
<dbReference type="AlphaFoldDB" id="A0A1F7WWW1"/>
<reference evidence="2 3" key="1">
    <citation type="journal article" date="2016" name="Nat. Commun.">
        <title>Thousands of microbial genomes shed light on interconnected biogeochemical processes in an aquifer system.</title>
        <authorList>
            <person name="Anantharaman K."/>
            <person name="Brown C.T."/>
            <person name="Hug L.A."/>
            <person name="Sharon I."/>
            <person name="Castelle C.J."/>
            <person name="Probst A.J."/>
            <person name="Thomas B.C."/>
            <person name="Singh A."/>
            <person name="Wilkins M.J."/>
            <person name="Karaoz U."/>
            <person name="Brodie E.L."/>
            <person name="Williams K.H."/>
            <person name="Hubbard S.S."/>
            <person name="Banfield J.F."/>
        </authorList>
    </citation>
    <scope>NUCLEOTIDE SEQUENCE [LARGE SCALE GENOMIC DNA]</scope>
</reference>
<feature type="domain" description="VOC" evidence="1">
    <location>
        <begin position="4"/>
        <end position="123"/>
    </location>
</feature>
<dbReference type="Pfam" id="PF00903">
    <property type="entry name" value="Glyoxalase"/>
    <property type="match status" value="1"/>
</dbReference>
<proteinExistence type="predicted"/>
<dbReference type="PANTHER" id="PTHR36437:SF2">
    <property type="entry name" value="GLYOXALASE_BLEOMYCIN RESISTANCE PROTEIN_DIOXYGENASE"/>
    <property type="match status" value="1"/>
</dbReference>
<dbReference type="InterPro" id="IPR037523">
    <property type="entry name" value="VOC_core"/>
</dbReference>